<name>A0A0S8FWF5_UNCW3</name>
<dbReference type="Proteomes" id="UP000051373">
    <property type="component" value="Unassembled WGS sequence"/>
</dbReference>
<dbReference type="InterPro" id="IPR019271">
    <property type="entry name" value="DUF2284_metal-binding"/>
</dbReference>
<organism evidence="1 2">
    <name type="scientific">candidate division WOR_3 bacterium SM23_42</name>
    <dbReference type="NCBI Taxonomy" id="1703779"/>
    <lineage>
        <taxon>Bacteria</taxon>
        <taxon>Bacteria division WOR-3</taxon>
    </lineage>
</organism>
<comment type="caution">
    <text evidence="1">The sequence shown here is derived from an EMBL/GenBank/DDBJ whole genome shotgun (WGS) entry which is preliminary data.</text>
</comment>
<dbReference type="EMBL" id="LJUJ01000001">
    <property type="protein sequence ID" value="KPK64894.1"/>
    <property type="molecule type" value="Genomic_DNA"/>
</dbReference>
<evidence type="ECO:0000313" key="2">
    <source>
        <dbReference type="Proteomes" id="UP000051373"/>
    </source>
</evidence>
<dbReference type="AlphaFoldDB" id="A0A0S8FWF5"/>
<protein>
    <recommendedName>
        <fullName evidence="3">DUF2284 domain-containing protein</fullName>
    </recommendedName>
</protein>
<reference evidence="1 2" key="1">
    <citation type="journal article" date="2015" name="Microbiome">
        <title>Genomic resolution of linkages in carbon, nitrogen, and sulfur cycling among widespread estuary sediment bacteria.</title>
        <authorList>
            <person name="Baker B.J."/>
            <person name="Lazar C.S."/>
            <person name="Teske A.P."/>
            <person name="Dick G.J."/>
        </authorList>
    </citation>
    <scope>NUCLEOTIDE SEQUENCE [LARGE SCALE GENOMIC DNA]</scope>
    <source>
        <strain evidence="1">SM23_42</strain>
    </source>
</reference>
<evidence type="ECO:0008006" key="3">
    <source>
        <dbReference type="Google" id="ProtNLM"/>
    </source>
</evidence>
<gene>
    <name evidence="1" type="ORF">AMJ83_00900</name>
</gene>
<dbReference type="Pfam" id="PF10050">
    <property type="entry name" value="DUF2284"/>
    <property type="match status" value="1"/>
</dbReference>
<proteinExistence type="predicted"/>
<dbReference type="STRING" id="1703779.AMJ83_00900"/>
<sequence length="163" mass="18260">MGITRAKIIDSKTVTIGTWVRLKCQYGCGGYGECLTCPPYSPTPESTRKMLGEYTRGLLMQIEDIPARKEAKMSRTLKKIVVDLEREMFLDGYHKAFGMVSGPCRLCQKCNTKKGCKYPYLARPAMEACGIDVYQTARNNGFKLEVVKTEDACCSYISLILVT</sequence>
<accession>A0A0S8FWF5</accession>
<evidence type="ECO:0000313" key="1">
    <source>
        <dbReference type="EMBL" id="KPK64894.1"/>
    </source>
</evidence>